<comment type="caution">
    <text evidence="3">The sequence shown here is derived from an EMBL/GenBank/DDBJ whole genome shotgun (WGS) entry which is preliminary data.</text>
</comment>
<sequence length="99" mass="11427">MHRLVCQYLIALEILTRVSVVAELEKFKVNHVKDSDNSMRDAKKHRDMHIIEAYDRENVGSFISMGHNRDKETRNCPDRLLGATQAPKLRPESALRAKL</sequence>
<protein>
    <submittedName>
        <fullName evidence="3">Uncharacterized protein</fullName>
    </submittedName>
</protein>
<evidence type="ECO:0000313" key="3">
    <source>
        <dbReference type="EMBL" id="MBA0851146.1"/>
    </source>
</evidence>
<feature type="signal peptide" evidence="2">
    <location>
        <begin position="1"/>
        <end position="20"/>
    </location>
</feature>
<feature type="compositionally biased region" description="Basic and acidic residues" evidence="1">
    <location>
        <begin position="89"/>
        <end position="99"/>
    </location>
</feature>
<accession>A0A7J9KXT6</accession>
<dbReference type="EMBL" id="JABFAF010000003">
    <property type="protein sequence ID" value="MBA0851146.1"/>
    <property type="molecule type" value="Genomic_DNA"/>
</dbReference>
<gene>
    <name evidence="3" type="ORF">Goshw_014191</name>
</gene>
<feature type="compositionally biased region" description="Basic and acidic residues" evidence="1">
    <location>
        <begin position="67"/>
        <end position="77"/>
    </location>
</feature>
<name>A0A7J9KXT6_GOSSC</name>
<feature type="chain" id="PRO_5029616389" evidence="2">
    <location>
        <begin position="21"/>
        <end position="99"/>
    </location>
</feature>
<dbReference type="AlphaFoldDB" id="A0A7J9KXT6"/>
<evidence type="ECO:0000256" key="2">
    <source>
        <dbReference type="SAM" id="SignalP"/>
    </source>
</evidence>
<proteinExistence type="predicted"/>
<dbReference type="OrthoDB" id="1001912at2759"/>
<keyword evidence="2" id="KW-0732">Signal</keyword>
<dbReference type="Proteomes" id="UP000593576">
    <property type="component" value="Unassembled WGS sequence"/>
</dbReference>
<keyword evidence="4" id="KW-1185">Reference proteome</keyword>
<evidence type="ECO:0000313" key="4">
    <source>
        <dbReference type="Proteomes" id="UP000593576"/>
    </source>
</evidence>
<reference evidence="3 4" key="1">
    <citation type="journal article" date="2019" name="Genome Biol. Evol.">
        <title>Insights into the evolution of the New World diploid cottons (Gossypium, subgenus Houzingenia) based on genome sequencing.</title>
        <authorList>
            <person name="Grover C.E."/>
            <person name="Arick M.A. 2nd"/>
            <person name="Thrash A."/>
            <person name="Conover J.L."/>
            <person name="Sanders W.S."/>
            <person name="Peterson D.G."/>
            <person name="Frelichowski J.E."/>
            <person name="Scheffler J.A."/>
            <person name="Scheffler B.E."/>
            <person name="Wendel J.F."/>
        </authorList>
    </citation>
    <scope>NUCLEOTIDE SEQUENCE [LARGE SCALE GENOMIC DNA]</scope>
    <source>
        <strain evidence="3">1</strain>
        <tissue evidence="3">Leaf</tissue>
    </source>
</reference>
<feature type="region of interest" description="Disordered" evidence="1">
    <location>
        <begin position="66"/>
        <end position="99"/>
    </location>
</feature>
<evidence type="ECO:0000256" key="1">
    <source>
        <dbReference type="SAM" id="MobiDB-lite"/>
    </source>
</evidence>
<organism evidence="3 4">
    <name type="scientific">Gossypium schwendimanii</name>
    <name type="common">Cotton</name>
    <dbReference type="NCBI Taxonomy" id="34291"/>
    <lineage>
        <taxon>Eukaryota</taxon>
        <taxon>Viridiplantae</taxon>
        <taxon>Streptophyta</taxon>
        <taxon>Embryophyta</taxon>
        <taxon>Tracheophyta</taxon>
        <taxon>Spermatophyta</taxon>
        <taxon>Magnoliopsida</taxon>
        <taxon>eudicotyledons</taxon>
        <taxon>Gunneridae</taxon>
        <taxon>Pentapetalae</taxon>
        <taxon>rosids</taxon>
        <taxon>malvids</taxon>
        <taxon>Malvales</taxon>
        <taxon>Malvaceae</taxon>
        <taxon>Malvoideae</taxon>
        <taxon>Gossypium</taxon>
    </lineage>
</organism>